<evidence type="ECO:0000256" key="8">
    <source>
        <dbReference type="SAM" id="SignalP"/>
    </source>
</evidence>
<feature type="domain" description="Peptidase S1" evidence="9">
    <location>
        <begin position="154"/>
        <end position="307"/>
    </location>
</feature>
<evidence type="ECO:0000256" key="3">
    <source>
        <dbReference type="ARBA" id="ARBA00022729"/>
    </source>
</evidence>
<dbReference type="InterPro" id="IPR009003">
    <property type="entry name" value="Peptidase_S1_PA"/>
</dbReference>
<gene>
    <name evidence="11" type="ORF">J1792_10975</name>
</gene>
<feature type="chain" id="PRO_5038908066" evidence="8">
    <location>
        <begin position="26"/>
        <end position="316"/>
    </location>
</feature>
<dbReference type="GO" id="GO:0006508">
    <property type="term" value="P:proteolysis"/>
    <property type="evidence" value="ECO:0007669"/>
    <property type="project" value="UniProtKB-KW"/>
</dbReference>
<evidence type="ECO:0000256" key="1">
    <source>
        <dbReference type="ARBA" id="ARBA00007664"/>
    </source>
</evidence>
<accession>A0A939JNC3</accession>
<comment type="similarity">
    <text evidence="1">Belongs to the peptidase S1 family.</text>
</comment>
<dbReference type="Gene3D" id="2.40.10.10">
    <property type="entry name" value="Trypsin-like serine proteases"/>
    <property type="match status" value="2"/>
</dbReference>
<evidence type="ECO:0000256" key="5">
    <source>
        <dbReference type="ARBA" id="ARBA00022825"/>
    </source>
</evidence>
<dbReference type="CDD" id="cd21112">
    <property type="entry name" value="alphaLP-like"/>
    <property type="match status" value="1"/>
</dbReference>
<evidence type="ECO:0000313" key="12">
    <source>
        <dbReference type="Proteomes" id="UP000664781"/>
    </source>
</evidence>
<dbReference type="AlphaFoldDB" id="A0A939JNC3"/>
<name>A0A939JNC3_9ACTN</name>
<keyword evidence="3 8" id="KW-0732">Signal</keyword>
<evidence type="ECO:0000256" key="4">
    <source>
        <dbReference type="ARBA" id="ARBA00022801"/>
    </source>
</evidence>
<dbReference type="PIRSF" id="PIRSF001134">
    <property type="entry name" value="Streptogrisin"/>
    <property type="match status" value="1"/>
</dbReference>
<dbReference type="GO" id="GO:0005576">
    <property type="term" value="C:extracellular region"/>
    <property type="evidence" value="ECO:0007669"/>
    <property type="project" value="InterPro"/>
</dbReference>
<keyword evidence="2" id="KW-0645">Protease</keyword>
<evidence type="ECO:0000259" key="10">
    <source>
        <dbReference type="Pfam" id="PF02983"/>
    </source>
</evidence>
<keyword evidence="5" id="KW-0720">Serine protease</keyword>
<feature type="signal peptide" evidence="8">
    <location>
        <begin position="1"/>
        <end position="25"/>
    </location>
</feature>
<keyword evidence="6" id="KW-0865">Zymogen</keyword>
<organism evidence="11 12">
    <name type="scientific">Streptomyces triculaminicus</name>
    <dbReference type="NCBI Taxonomy" id="2816232"/>
    <lineage>
        <taxon>Bacteria</taxon>
        <taxon>Bacillati</taxon>
        <taxon>Actinomycetota</taxon>
        <taxon>Actinomycetes</taxon>
        <taxon>Kitasatosporales</taxon>
        <taxon>Streptomycetaceae</taxon>
        <taxon>Streptomyces</taxon>
    </lineage>
</organism>
<dbReference type="PRINTS" id="PR00861">
    <property type="entry name" value="ALYTICPTASE"/>
</dbReference>
<evidence type="ECO:0000256" key="6">
    <source>
        <dbReference type="ARBA" id="ARBA00023145"/>
    </source>
</evidence>
<sequence length="316" mass="31650">MPVRAVLAGAAIAALAIVTPTPQQAQAAPGDDGGGLVAGVVDTLDRVTGAHPGRARIARARLESARATLDERVAIPGTAWVTDPRAGRVVVTADPTVTGAKLAKLNEAVAGLGEAVTIRRTSTRLTRFIAGGDAVWGPNARCSLGFSVKRTGKPDGFLTAGHCGNAVTTWSATRGGPQIARTEASTFPGVDHAIAAYTAAVDHPSAVSLYDGTSQPITGAGPAALDEAVRRSGSTTGVHAGKVTGLNATVNYPEGQVRGLIKTNVCAQPGDSGGPLFDGPKALGLLSGGSGDCVLGGETYYQPVQAALAAYGATLG</sequence>
<protein>
    <submittedName>
        <fullName evidence="11">S1 family peptidase</fullName>
    </submittedName>
</protein>
<dbReference type="InterPro" id="IPR001254">
    <property type="entry name" value="Trypsin_dom"/>
</dbReference>
<evidence type="ECO:0000256" key="7">
    <source>
        <dbReference type="ARBA" id="ARBA00023157"/>
    </source>
</evidence>
<keyword evidence="7" id="KW-1015">Disulfide bond</keyword>
<keyword evidence="4" id="KW-0378">Hydrolase</keyword>
<dbReference type="RefSeq" id="WP_086574077.1">
    <property type="nucleotide sequence ID" value="NZ_JAFMOF010000002.1"/>
</dbReference>
<dbReference type="InterPro" id="IPR004236">
    <property type="entry name" value="Pept_S1_alpha_lytic"/>
</dbReference>
<dbReference type="Proteomes" id="UP000664781">
    <property type="component" value="Unassembled WGS sequence"/>
</dbReference>
<dbReference type="SUPFAM" id="SSF50494">
    <property type="entry name" value="Trypsin-like serine proteases"/>
    <property type="match status" value="1"/>
</dbReference>
<evidence type="ECO:0000259" key="9">
    <source>
        <dbReference type="Pfam" id="PF00089"/>
    </source>
</evidence>
<proteinExistence type="inferred from homology"/>
<dbReference type="InterPro" id="IPR043504">
    <property type="entry name" value="Peptidase_S1_PA_chymotrypsin"/>
</dbReference>
<keyword evidence="12" id="KW-1185">Reference proteome</keyword>
<dbReference type="InterPro" id="IPR001316">
    <property type="entry name" value="Pept_S1A_streptogrisin"/>
</dbReference>
<evidence type="ECO:0000256" key="2">
    <source>
        <dbReference type="ARBA" id="ARBA00022670"/>
    </source>
</evidence>
<dbReference type="Pfam" id="PF00089">
    <property type="entry name" value="Trypsin"/>
    <property type="match status" value="1"/>
</dbReference>
<reference evidence="11" key="1">
    <citation type="submission" date="2021-03" db="EMBL/GenBank/DDBJ databases">
        <title>Streptomyces strains.</title>
        <authorList>
            <person name="Lund M.B."/>
            <person name="Toerring T."/>
        </authorList>
    </citation>
    <scope>NUCLEOTIDE SEQUENCE</scope>
    <source>
        <strain evidence="11">JCM 4242</strain>
    </source>
</reference>
<feature type="domain" description="Peptidase S1A alpha-lytic prodomain" evidence="10">
    <location>
        <begin position="60"/>
        <end position="112"/>
    </location>
</feature>
<evidence type="ECO:0000313" key="11">
    <source>
        <dbReference type="EMBL" id="MBO0653293.1"/>
    </source>
</evidence>
<dbReference type="EMBL" id="JAFMOF010000002">
    <property type="protein sequence ID" value="MBO0653293.1"/>
    <property type="molecule type" value="Genomic_DNA"/>
</dbReference>
<comment type="caution">
    <text evidence="11">The sequence shown here is derived from an EMBL/GenBank/DDBJ whole genome shotgun (WGS) entry which is preliminary data.</text>
</comment>
<dbReference type="GO" id="GO:0004252">
    <property type="term" value="F:serine-type endopeptidase activity"/>
    <property type="evidence" value="ECO:0007669"/>
    <property type="project" value="InterPro"/>
</dbReference>
<dbReference type="Pfam" id="PF02983">
    <property type="entry name" value="Pro_Al_protease"/>
    <property type="match status" value="1"/>
</dbReference>